<name>A0A1H5TMW4_9VIBR</name>
<evidence type="ECO:0000313" key="1">
    <source>
        <dbReference type="EMBL" id="SEF64155.1"/>
    </source>
</evidence>
<gene>
    <name evidence="1" type="ORF">SAMN04488244_102323</name>
</gene>
<sequence length="65" mass="7014">MLQDGCSPIIQKLVLSGEIDNSVLTARSAIEALSDMPVSYFKSASKSFAVKVGLLSLRWGEGLWV</sequence>
<accession>A0A1H5TMW4</accession>
<proteinExistence type="predicted"/>
<reference evidence="2" key="1">
    <citation type="submission" date="2016-10" db="EMBL/GenBank/DDBJ databases">
        <authorList>
            <person name="Varghese N."/>
            <person name="Submissions S."/>
        </authorList>
    </citation>
    <scope>NUCLEOTIDE SEQUENCE [LARGE SCALE GENOMIC DNA]</scope>
    <source>
        <strain evidence="2">CGMCC 1.7062</strain>
    </source>
</reference>
<dbReference type="EMBL" id="FNVG01000002">
    <property type="protein sequence ID" value="SEF64155.1"/>
    <property type="molecule type" value="Genomic_DNA"/>
</dbReference>
<organism evidence="1 2">
    <name type="scientific">Vibrio hangzhouensis</name>
    <dbReference type="NCBI Taxonomy" id="462991"/>
    <lineage>
        <taxon>Bacteria</taxon>
        <taxon>Pseudomonadati</taxon>
        <taxon>Pseudomonadota</taxon>
        <taxon>Gammaproteobacteria</taxon>
        <taxon>Vibrionales</taxon>
        <taxon>Vibrionaceae</taxon>
        <taxon>Vibrio</taxon>
    </lineage>
</organism>
<keyword evidence="2" id="KW-1185">Reference proteome</keyword>
<evidence type="ECO:0000313" key="2">
    <source>
        <dbReference type="Proteomes" id="UP000236721"/>
    </source>
</evidence>
<dbReference type="Proteomes" id="UP000236721">
    <property type="component" value="Unassembled WGS sequence"/>
</dbReference>
<protein>
    <submittedName>
        <fullName evidence="1">Uncharacterized protein</fullName>
    </submittedName>
</protein>
<dbReference type="AlphaFoldDB" id="A0A1H5TMW4"/>